<dbReference type="GO" id="GO:0005886">
    <property type="term" value="C:plasma membrane"/>
    <property type="evidence" value="ECO:0007669"/>
    <property type="project" value="UniProtKB-SubCell"/>
</dbReference>
<accession>A0A2S9YDY6</accession>
<comment type="subcellular location">
    <subcellularLocation>
        <location evidence="1">Cell membrane</location>
        <topology evidence="1">Multi-pass membrane protein</topology>
    </subcellularLocation>
</comment>
<feature type="transmembrane region" description="Helical" evidence="11">
    <location>
        <begin position="108"/>
        <end position="129"/>
    </location>
</feature>
<keyword evidence="7" id="KW-0406">Ion transport</keyword>
<keyword evidence="4" id="KW-1003">Cell membrane</keyword>
<dbReference type="InterPro" id="IPR002528">
    <property type="entry name" value="MATE_fam"/>
</dbReference>
<feature type="transmembrane region" description="Helical" evidence="11">
    <location>
        <begin position="73"/>
        <end position="96"/>
    </location>
</feature>
<evidence type="ECO:0000256" key="5">
    <source>
        <dbReference type="ARBA" id="ARBA00022692"/>
    </source>
</evidence>
<organism evidence="12 13">
    <name type="scientific">Enhygromyxa salina</name>
    <dbReference type="NCBI Taxonomy" id="215803"/>
    <lineage>
        <taxon>Bacteria</taxon>
        <taxon>Pseudomonadati</taxon>
        <taxon>Myxococcota</taxon>
        <taxon>Polyangia</taxon>
        <taxon>Nannocystales</taxon>
        <taxon>Nannocystaceae</taxon>
        <taxon>Enhygromyxa</taxon>
    </lineage>
</organism>
<dbReference type="CDD" id="cd13131">
    <property type="entry name" value="MATE_NorM_like"/>
    <property type="match status" value="1"/>
</dbReference>
<proteinExistence type="predicted"/>
<dbReference type="PIRSF" id="PIRSF006603">
    <property type="entry name" value="DinF"/>
    <property type="match status" value="1"/>
</dbReference>
<dbReference type="EMBL" id="PVNK01000094">
    <property type="protein sequence ID" value="PRQ03330.1"/>
    <property type="molecule type" value="Genomic_DNA"/>
</dbReference>
<dbReference type="PANTHER" id="PTHR43298:SF2">
    <property type="entry name" value="FMN_FAD EXPORTER YEEO-RELATED"/>
    <property type="match status" value="1"/>
</dbReference>
<evidence type="ECO:0000313" key="13">
    <source>
        <dbReference type="Proteomes" id="UP000237968"/>
    </source>
</evidence>
<protein>
    <recommendedName>
        <fullName evidence="9">Multidrug-efflux transporter</fullName>
    </recommendedName>
</protein>
<feature type="transmembrane region" description="Helical" evidence="11">
    <location>
        <begin position="179"/>
        <end position="202"/>
    </location>
</feature>
<evidence type="ECO:0000313" key="12">
    <source>
        <dbReference type="EMBL" id="PRQ03330.1"/>
    </source>
</evidence>
<dbReference type="Proteomes" id="UP000237968">
    <property type="component" value="Unassembled WGS sequence"/>
</dbReference>
<dbReference type="RefSeq" id="WP_181197537.1">
    <property type="nucleotide sequence ID" value="NZ_PVNK01000094.1"/>
</dbReference>
<keyword evidence="8 11" id="KW-0472">Membrane</keyword>
<keyword evidence="6 11" id="KW-1133">Transmembrane helix</keyword>
<evidence type="ECO:0000256" key="11">
    <source>
        <dbReference type="SAM" id="Phobius"/>
    </source>
</evidence>
<evidence type="ECO:0000256" key="1">
    <source>
        <dbReference type="ARBA" id="ARBA00004651"/>
    </source>
</evidence>
<feature type="transmembrane region" description="Helical" evidence="11">
    <location>
        <begin position="440"/>
        <end position="460"/>
    </location>
</feature>
<evidence type="ECO:0000256" key="8">
    <source>
        <dbReference type="ARBA" id="ARBA00023136"/>
    </source>
</evidence>
<dbReference type="InterPro" id="IPR050222">
    <property type="entry name" value="MATE_MdtK"/>
</dbReference>
<dbReference type="AlphaFoldDB" id="A0A2S9YDY6"/>
<evidence type="ECO:0000256" key="2">
    <source>
        <dbReference type="ARBA" id="ARBA00022448"/>
    </source>
</evidence>
<evidence type="ECO:0000256" key="4">
    <source>
        <dbReference type="ARBA" id="ARBA00022475"/>
    </source>
</evidence>
<dbReference type="GO" id="GO:0042910">
    <property type="term" value="F:xenobiotic transmembrane transporter activity"/>
    <property type="evidence" value="ECO:0007669"/>
    <property type="project" value="InterPro"/>
</dbReference>
<feature type="transmembrane region" description="Helical" evidence="11">
    <location>
        <begin position="339"/>
        <end position="360"/>
    </location>
</feature>
<feature type="region of interest" description="Disordered" evidence="10">
    <location>
        <begin position="1"/>
        <end position="21"/>
    </location>
</feature>
<dbReference type="GO" id="GO:0006811">
    <property type="term" value="P:monoatomic ion transport"/>
    <property type="evidence" value="ECO:0007669"/>
    <property type="project" value="UniProtKB-KW"/>
</dbReference>
<keyword evidence="5 11" id="KW-0812">Transmembrane</keyword>
<gene>
    <name evidence="12" type="primary">norM</name>
    <name evidence="12" type="ORF">ENSA5_17200</name>
</gene>
<evidence type="ECO:0000256" key="3">
    <source>
        <dbReference type="ARBA" id="ARBA00022449"/>
    </source>
</evidence>
<feature type="transmembrane region" description="Helical" evidence="11">
    <location>
        <begin position="32"/>
        <end position="53"/>
    </location>
</feature>
<feature type="transmembrane region" description="Helical" evidence="11">
    <location>
        <begin position="372"/>
        <end position="391"/>
    </location>
</feature>
<evidence type="ECO:0000256" key="7">
    <source>
        <dbReference type="ARBA" id="ARBA00023065"/>
    </source>
</evidence>
<evidence type="ECO:0000256" key="6">
    <source>
        <dbReference type="ARBA" id="ARBA00022989"/>
    </source>
</evidence>
<keyword evidence="2" id="KW-0813">Transport</keyword>
<keyword evidence="13" id="KW-1185">Reference proteome</keyword>
<dbReference type="InterPro" id="IPR048279">
    <property type="entry name" value="MdtK-like"/>
</dbReference>
<name>A0A2S9YDY6_9BACT</name>
<dbReference type="Pfam" id="PF01554">
    <property type="entry name" value="MatE"/>
    <property type="match status" value="2"/>
</dbReference>
<feature type="transmembrane region" description="Helical" evidence="11">
    <location>
        <begin position="222"/>
        <end position="241"/>
    </location>
</feature>
<feature type="transmembrane region" description="Helical" evidence="11">
    <location>
        <begin position="149"/>
        <end position="167"/>
    </location>
</feature>
<feature type="transmembrane region" description="Helical" evidence="11">
    <location>
        <begin position="300"/>
        <end position="327"/>
    </location>
</feature>
<evidence type="ECO:0000256" key="10">
    <source>
        <dbReference type="SAM" id="MobiDB-lite"/>
    </source>
</evidence>
<reference evidence="12 13" key="1">
    <citation type="submission" date="2018-03" db="EMBL/GenBank/DDBJ databases">
        <title>Draft Genome Sequences of the Obligatory Marine Myxobacteria Enhygromyxa salina SWB005.</title>
        <authorList>
            <person name="Poehlein A."/>
            <person name="Moghaddam J.A."/>
            <person name="Harms H."/>
            <person name="Alanjari M."/>
            <person name="Koenig G.M."/>
            <person name="Daniel R."/>
            <person name="Schaeberle T.F."/>
        </authorList>
    </citation>
    <scope>NUCLEOTIDE SEQUENCE [LARGE SCALE GENOMIC DNA]</scope>
    <source>
        <strain evidence="12 13">SWB005</strain>
    </source>
</reference>
<sequence>MKDHRHSSDPDQPRGDGGADRRGSTLALIRKLFTIAGPVVLTQLGIMGFGVVDTLMLGRVGVAELDAAALGNVWLWGTAIFGIGIVFGLDPIIAQAHGRGDGERSGLALQRGMVVATLISIPLIASAWLTEEVLVALGQDPALAVAAESYVGIQAWSMWPLLCFYGLRQYLQGREIVAPALWVTLAANVFNIVGNEALIFGVDLGGLSTPALGLHGAGLASGITRTCLAVGLVAWIWIAALHRGAWQPWSVRAIDARGLLEILRYGLPVGVQYTLETWAFQISTLLAGELGRQELAAHSIVFNVASVTFMIPLGISFGVSTVIGNLLGSGRRLAAQRTAWIAFVLGGGVMVISAIVLVSARWWLPGLYTQELAVIALAAGIIPIAATFQLFDGIQVVGGGILRGIGDTLPAALFNGLAYYGVAMPLAGYLVLVRGAGLEAIWWSMALGLALVAGTLLVWVRLRGPATKGATV</sequence>
<dbReference type="GO" id="GO:0015297">
    <property type="term" value="F:antiporter activity"/>
    <property type="evidence" value="ECO:0007669"/>
    <property type="project" value="UniProtKB-KW"/>
</dbReference>
<evidence type="ECO:0000256" key="9">
    <source>
        <dbReference type="ARBA" id="ARBA00031636"/>
    </source>
</evidence>
<keyword evidence="3" id="KW-0050">Antiport</keyword>
<feature type="transmembrane region" description="Helical" evidence="11">
    <location>
        <begin position="412"/>
        <end position="434"/>
    </location>
</feature>
<comment type="caution">
    <text evidence="12">The sequence shown here is derived from an EMBL/GenBank/DDBJ whole genome shotgun (WGS) entry which is preliminary data.</text>
</comment>
<dbReference type="NCBIfam" id="TIGR00797">
    <property type="entry name" value="matE"/>
    <property type="match status" value="1"/>
</dbReference>
<dbReference type="PANTHER" id="PTHR43298">
    <property type="entry name" value="MULTIDRUG RESISTANCE PROTEIN NORM-RELATED"/>
    <property type="match status" value="1"/>
</dbReference>